<dbReference type="Proteomes" id="UP000887578">
    <property type="component" value="Unplaced"/>
</dbReference>
<name>A0A914PEK3_9BILA</name>
<protein>
    <submittedName>
        <fullName evidence="2">Uncharacterized protein</fullName>
    </submittedName>
</protein>
<keyword evidence="1" id="KW-1185">Reference proteome</keyword>
<reference evidence="2" key="1">
    <citation type="submission" date="2022-11" db="UniProtKB">
        <authorList>
            <consortium name="WormBaseParasite"/>
        </authorList>
    </citation>
    <scope>IDENTIFICATION</scope>
</reference>
<dbReference type="AlphaFoldDB" id="A0A914PEK3"/>
<evidence type="ECO:0000313" key="2">
    <source>
        <dbReference type="WBParaSite" id="PDA_v2.g13193.t1"/>
    </source>
</evidence>
<dbReference type="WBParaSite" id="PDA_v2.g13193.t1">
    <property type="protein sequence ID" value="PDA_v2.g13193.t1"/>
    <property type="gene ID" value="PDA_v2.g13193"/>
</dbReference>
<sequence>MSSVITLNQYLSYGRIPEYQRHQRIGTHTYQTTYWTRLTQIPNWGWIDLRGMSVRTDFVRLVDAEICFTTNIERNALEEYYSKRGRKVAVPQFIVHDNNSGNIYLPQDILICSHF</sequence>
<organism evidence="1 2">
    <name type="scientific">Panagrolaimus davidi</name>
    <dbReference type="NCBI Taxonomy" id="227884"/>
    <lineage>
        <taxon>Eukaryota</taxon>
        <taxon>Metazoa</taxon>
        <taxon>Ecdysozoa</taxon>
        <taxon>Nematoda</taxon>
        <taxon>Chromadorea</taxon>
        <taxon>Rhabditida</taxon>
        <taxon>Tylenchina</taxon>
        <taxon>Panagrolaimomorpha</taxon>
        <taxon>Panagrolaimoidea</taxon>
        <taxon>Panagrolaimidae</taxon>
        <taxon>Panagrolaimus</taxon>
    </lineage>
</organism>
<accession>A0A914PEK3</accession>
<evidence type="ECO:0000313" key="1">
    <source>
        <dbReference type="Proteomes" id="UP000887578"/>
    </source>
</evidence>
<proteinExistence type="predicted"/>